<feature type="compositionally biased region" description="Gly residues" evidence="1">
    <location>
        <begin position="201"/>
        <end position="212"/>
    </location>
</feature>
<feature type="compositionally biased region" description="Basic and acidic residues" evidence="1">
    <location>
        <begin position="227"/>
        <end position="238"/>
    </location>
</feature>
<feature type="compositionally biased region" description="Low complexity" evidence="1">
    <location>
        <begin position="49"/>
        <end position="59"/>
    </location>
</feature>
<dbReference type="Proteomes" id="UP000694906">
    <property type="component" value="Unplaced"/>
</dbReference>
<feature type="compositionally biased region" description="Basic residues" evidence="1">
    <location>
        <begin position="32"/>
        <end position="42"/>
    </location>
</feature>
<accession>A0AAX6SDC6</accession>
<name>A0AAX6SDC6_HETGA</name>
<evidence type="ECO:0000313" key="2">
    <source>
        <dbReference type="Proteomes" id="UP000694906"/>
    </source>
</evidence>
<organism evidence="2 3">
    <name type="scientific">Heterocephalus glaber</name>
    <name type="common">Naked mole rat</name>
    <dbReference type="NCBI Taxonomy" id="10181"/>
    <lineage>
        <taxon>Eukaryota</taxon>
        <taxon>Metazoa</taxon>
        <taxon>Chordata</taxon>
        <taxon>Craniata</taxon>
        <taxon>Vertebrata</taxon>
        <taxon>Euteleostomi</taxon>
        <taxon>Mammalia</taxon>
        <taxon>Eutheria</taxon>
        <taxon>Euarchontoglires</taxon>
        <taxon>Glires</taxon>
        <taxon>Rodentia</taxon>
        <taxon>Hystricomorpha</taxon>
        <taxon>Bathyergidae</taxon>
        <taxon>Heterocephalus</taxon>
    </lineage>
</organism>
<gene>
    <name evidence="3" type="primary">LOC110347279</name>
</gene>
<evidence type="ECO:0000313" key="3">
    <source>
        <dbReference type="RefSeq" id="XP_021106774.1"/>
    </source>
</evidence>
<protein>
    <submittedName>
        <fullName evidence="3">Collagen alpha-1(I) chain-like</fullName>
    </submittedName>
</protein>
<dbReference type="RefSeq" id="XP_021106774.1">
    <property type="nucleotide sequence ID" value="XM_021251115.1"/>
</dbReference>
<keyword evidence="2" id="KW-1185">Reference proteome</keyword>
<reference evidence="3" key="1">
    <citation type="submission" date="2025-08" db="UniProtKB">
        <authorList>
            <consortium name="RefSeq"/>
        </authorList>
    </citation>
    <scope>IDENTIFICATION</scope>
</reference>
<feature type="region of interest" description="Disordered" evidence="1">
    <location>
        <begin position="1"/>
        <end position="118"/>
    </location>
</feature>
<dbReference type="GeneID" id="110347279"/>
<dbReference type="AlphaFoldDB" id="A0AAX6SDC6"/>
<feature type="region of interest" description="Disordered" evidence="1">
    <location>
        <begin position="136"/>
        <end position="238"/>
    </location>
</feature>
<evidence type="ECO:0000256" key="1">
    <source>
        <dbReference type="SAM" id="MobiDB-lite"/>
    </source>
</evidence>
<proteinExistence type="predicted"/>
<sequence length="238" mass="24497">MRYALGPGRGAGTGGSWAAQSDICSPAGRALPVRHRKKRRLRGGGLAGRGPLLPPQRLGVAAPRPRGPQSPDRARPGPRGLRPFSLDGSAPGVQPGGAGWGQRRLSRGGRHDPACRAQRSGTWVCARVRRRGVTPCNAPVYTFPLHRTPERLPPGVRREGSPGGRRSGAAAAAGGGGGPWSDMLERPEKGRGRRGPAGVKAGAGGDGVGEGQASGPRSAPAPPAGRDAGRRERPPMPL</sequence>